<protein>
    <submittedName>
        <fullName evidence="1">Uncharacterized protein</fullName>
    </submittedName>
</protein>
<accession>A0ABZ0Z0A1</accession>
<proteinExistence type="predicted"/>
<reference evidence="1 2" key="1">
    <citation type="submission" date="2023-11" db="EMBL/GenBank/DDBJ databases">
        <authorList>
            <person name="Cook R."/>
            <person name="Crisci M."/>
            <person name="Pye H."/>
            <person name="Adriaenssens E."/>
            <person name="Santini J."/>
        </authorList>
    </citation>
    <scope>NUCLEOTIDE SEQUENCE [LARGE SCALE GENOMIC DNA]</scope>
    <source>
        <strain evidence="1">Lak_Megaphage_RVC_AP3_GC26</strain>
    </source>
</reference>
<name>A0ABZ0Z0A1_9CAUD</name>
<evidence type="ECO:0000313" key="1">
    <source>
        <dbReference type="EMBL" id="WQJ51539.1"/>
    </source>
</evidence>
<evidence type="ECO:0000313" key="2">
    <source>
        <dbReference type="Proteomes" id="UP001348805"/>
    </source>
</evidence>
<keyword evidence="2" id="KW-1185">Reference proteome</keyword>
<dbReference type="Proteomes" id="UP001348805">
    <property type="component" value="Segment"/>
</dbReference>
<sequence>MNGKKEDSFFIPKKLAVGFNKRSDTYTGKIGYVIYYDAMNKLRKEASWNSWRDQKIDPLYVDNEPIDGFVLNKRVGGERWSQRMTFARIFDPRGFEIEISIDNLLYILNWCNTDKKEIKGKLVYSYYGTELVLLPANSTDYIESKEMSEKMFTKNSFKEKDLVPGTLYRCKGNNNVVYIGKVKLSTEFDKKYVSKLAFVSVDEDTWLYNCHNYIANNDNDNNRDYSDCLVFKSASSIIAEIQQDYFSKEKVNDYLHRFSLSSYSFDFWHNLSNIVDKFVPDHECIKNNYKSPYTISYDLSDKDENGKFVVKDTFRYEGTRYDRLKIVPEWFNELPNSYSKSDIIDNNVRALKSIISPDGKSVLIQDFIMLNNENAAWKLWLPSYLPYMYDFMEININTGYKKICDPGHPQSLIYKSQEFPNQSEPGELNKAISNKKDVVISDNRSFLYYITKDGYISSSLQEQIANDRIIKFGYSNGIKANAWNIPSAIQLPMKLPN</sequence>
<organism evidence="1 2">
    <name type="scientific">phage Lak_Megaphage_RVC_AP3_GC26</name>
    <dbReference type="NCBI Taxonomy" id="3109225"/>
    <lineage>
        <taxon>Viruses</taxon>
        <taxon>Duplodnaviria</taxon>
        <taxon>Heunggongvirae</taxon>
        <taxon>Uroviricota</taxon>
        <taxon>Caudoviricetes</taxon>
        <taxon>Caudoviricetes code 15 clade</taxon>
    </lineage>
</organism>
<dbReference type="EMBL" id="OR769219">
    <property type="protein sequence ID" value="WQJ51539.1"/>
    <property type="molecule type" value="Genomic_DNA"/>
</dbReference>